<keyword evidence="7" id="KW-1185">Reference proteome</keyword>
<dbReference type="AlphaFoldDB" id="A0AA41R5I7"/>
<accession>A0AA41R5I7</accession>
<reference evidence="6" key="1">
    <citation type="submission" date="2022-04" db="EMBL/GenBank/DDBJ databases">
        <title>Desulfatitalea alkaliphila sp. nov., a novel anaerobic sulfate-reducing bacterium isolated from terrestrial mud volcano, Taman Peninsula, Russia.</title>
        <authorList>
            <person name="Khomyakova M.A."/>
            <person name="Merkel A.Y."/>
            <person name="Slobodkin A.I."/>
        </authorList>
    </citation>
    <scope>NUCLEOTIDE SEQUENCE</scope>
    <source>
        <strain evidence="6">M08but</strain>
    </source>
</reference>
<sequence>MMAIQSVDRALQILNLFSHRVPVLGVTEISRAVGLSKGTVHGLIRTLLQQGFLQQDSATRKYRLGLKIYELGIIWAGTLEINQKSAGPMNQLAKETLLECRLAIWDGDSMVITSTVHPRARAVLPHQFGPRVHAYCSAIGKAVLAFMDDAQVERYLKRTQFTAFTPNTVTDRQQLLEDLVQTRQRGYAFDREEAVQGLSCIGAPIYQRSGQVAGALSVSGGTQRVMGDKMEGFALALMNTAAEISRYMGYFPGYGDTAAADRPR</sequence>
<dbReference type="InterPro" id="IPR014757">
    <property type="entry name" value="Tscrpt_reg_IclR_C"/>
</dbReference>
<dbReference type="SUPFAM" id="SSF46785">
    <property type="entry name" value="Winged helix' DNA-binding domain"/>
    <property type="match status" value="1"/>
</dbReference>
<feature type="domain" description="IclR-ED" evidence="5">
    <location>
        <begin position="67"/>
        <end position="250"/>
    </location>
</feature>
<evidence type="ECO:0000256" key="3">
    <source>
        <dbReference type="ARBA" id="ARBA00023163"/>
    </source>
</evidence>
<dbReference type="InterPro" id="IPR036390">
    <property type="entry name" value="WH_DNA-bd_sf"/>
</dbReference>
<dbReference type="InterPro" id="IPR036388">
    <property type="entry name" value="WH-like_DNA-bd_sf"/>
</dbReference>
<evidence type="ECO:0000259" key="4">
    <source>
        <dbReference type="PROSITE" id="PS51077"/>
    </source>
</evidence>
<dbReference type="GO" id="GO:0003677">
    <property type="term" value="F:DNA binding"/>
    <property type="evidence" value="ECO:0007669"/>
    <property type="project" value="UniProtKB-KW"/>
</dbReference>
<dbReference type="PROSITE" id="PS51077">
    <property type="entry name" value="HTH_ICLR"/>
    <property type="match status" value="1"/>
</dbReference>
<name>A0AA41R5I7_9BACT</name>
<dbReference type="FunFam" id="1.10.10.10:FF:000056">
    <property type="entry name" value="IclR family transcriptional regulator"/>
    <property type="match status" value="1"/>
</dbReference>
<organism evidence="6 7">
    <name type="scientific">Desulfatitalea alkaliphila</name>
    <dbReference type="NCBI Taxonomy" id="2929485"/>
    <lineage>
        <taxon>Bacteria</taxon>
        <taxon>Pseudomonadati</taxon>
        <taxon>Thermodesulfobacteriota</taxon>
        <taxon>Desulfobacteria</taxon>
        <taxon>Desulfobacterales</taxon>
        <taxon>Desulfosarcinaceae</taxon>
        <taxon>Desulfatitalea</taxon>
    </lineage>
</organism>
<keyword evidence="2" id="KW-0238">DNA-binding</keyword>
<dbReference type="SUPFAM" id="SSF55781">
    <property type="entry name" value="GAF domain-like"/>
    <property type="match status" value="1"/>
</dbReference>
<dbReference type="GO" id="GO:0045892">
    <property type="term" value="P:negative regulation of DNA-templated transcription"/>
    <property type="evidence" value="ECO:0007669"/>
    <property type="project" value="TreeGrafter"/>
</dbReference>
<dbReference type="Gene3D" id="1.10.10.10">
    <property type="entry name" value="Winged helix-like DNA-binding domain superfamily/Winged helix DNA-binding domain"/>
    <property type="match status" value="1"/>
</dbReference>
<evidence type="ECO:0000313" key="6">
    <source>
        <dbReference type="EMBL" id="MCJ8501236.1"/>
    </source>
</evidence>
<dbReference type="GO" id="GO:0003700">
    <property type="term" value="F:DNA-binding transcription factor activity"/>
    <property type="evidence" value="ECO:0007669"/>
    <property type="project" value="TreeGrafter"/>
</dbReference>
<evidence type="ECO:0000259" key="5">
    <source>
        <dbReference type="PROSITE" id="PS51078"/>
    </source>
</evidence>
<dbReference type="EMBL" id="JALJRB010000011">
    <property type="protein sequence ID" value="MCJ8501236.1"/>
    <property type="molecule type" value="Genomic_DNA"/>
</dbReference>
<keyword evidence="1" id="KW-0805">Transcription regulation</keyword>
<dbReference type="PANTHER" id="PTHR30136:SF35">
    <property type="entry name" value="HTH-TYPE TRANSCRIPTIONAL REGULATOR RV1719"/>
    <property type="match status" value="1"/>
</dbReference>
<dbReference type="Pfam" id="PF01614">
    <property type="entry name" value="IclR_C"/>
    <property type="match status" value="1"/>
</dbReference>
<evidence type="ECO:0000256" key="2">
    <source>
        <dbReference type="ARBA" id="ARBA00023125"/>
    </source>
</evidence>
<dbReference type="Proteomes" id="UP001165427">
    <property type="component" value="Unassembled WGS sequence"/>
</dbReference>
<dbReference type="Gene3D" id="3.30.450.40">
    <property type="match status" value="1"/>
</dbReference>
<dbReference type="InterPro" id="IPR029016">
    <property type="entry name" value="GAF-like_dom_sf"/>
</dbReference>
<dbReference type="RefSeq" id="WP_246908034.1">
    <property type="nucleotide sequence ID" value="NZ_JALJRB010000011.1"/>
</dbReference>
<keyword evidence="3" id="KW-0804">Transcription</keyword>
<dbReference type="SMART" id="SM00346">
    <property type="entry name" value="HTH_ICLR"/>
    <property type="match status" value="1"/>
</dbReference>
<evidence type="ECO:0000256" key="1">
    <source>
        <dbReference type="ARBA" id="ARBA00023015"/>
    </source>
</evidence>
<protein>
    <submittedName>
        <fullName evidence="6">IclR family transcriptional regulator</fullName>
    </submittedName>
</protein>
<dbReference type="Pfam" id="PF09339">
    <property type="entry name" value="HTH_IclR"/>
    <property type="match status" value="1"/>
</dbReference>
<comment type="caution">
    <text evidence="6">The sequence shown here is derived from an EMBL/GenBank/DDBJ whole genome shotgun (WGS) entry which is preliminary data.</text>
</comment>
<gene>
    <name evidence="6" type="ORF">MRX98_11685</name>
</gene>
<dbReference type="PROSITE" id="PS51078">
    <property type="entry name" value="ICLR_ED"/>
    <property type="match status" value="1"/>
</dbReference>
<feature type="domain" description="HTH iclR-type" evidence="4">
    <location>
        <begin position="4"/>
        <end position="66"/>
    </location>
</feature>
<evidence type="ECO:0000313" key="7">
    <source>
        <dbReference type="Proteomes" id="UP001165427"/>
    </source>
</evidence>
<dbReference type="PANTHER" id="PTHR30136">
    <property type="entry name" value="HELIX-TURN-HELIX TRANSCRIPTIONAL REGULATOR, ICLR FAMILY"/>
    <property type="match status" value="1"/>
</dbReference>
<dbReference type="InterPro" id="IPR005471">
    <property type="entry name" value="Tscrpt_reg_IclR_N"/>
</dbReference>
<dbReference type="InterPro" id="IPR050707">
    <property type="entry name" value="HTH_MetabolicPath_Reg"/>
</dbReference>
<proteinExistence type="predicted"/>